<sequence>MSRQRADLGFSSALDDLGNFGPEPAPRPKPSPGEAKQAAEAAGFRSRDPQPPSEPAKPLRRRRTGRNAQFNLKARPETIEAFCSVADAHGWGLGETLEKAVELLLDRYGK</sequence>
<comment type="caution">
    <text evidence="2">The sequence shown here is derived from an EMBL/GenBank/DDBJ whole genome shotgun (WGS) entry which is preliminary data.</text>
</comment>
<keyword evidence="3" id="KW-1185">Reference proteome</keyword>
<reference evidence="2 3" key="1">
    <citation type="submission" date="2018-04" db="EMBL/GenBank/DDBJ databases">
        <title>Genomic Encyclopedia of Type Strains, Phase III (KMG-III): the genomes of soil and plant-associated and newly described type strains.</title>
        <authorList>
            <person name="Whitman W."/>
        </authorList>
    </citation>
    <scope>NUCLEOTIDE SEQUENCE [LARGE SCALE GENOMIC DNA]</scope>
    <source>
        <strain evidence="2 3">KA25</strain>
    </source>
</reference>
<gene>
    <name evidence="2" type="ORF">C8J28_1464</name>
</gene>
<dbReference type="RefSeq" id="WP_108222752.1">
    <property type="nucleotide sequence ID" value="NZ_CP090026.1"/>
</dbReference>
<feature type="region of interest" description="Disordered" evidence="1">
    <location>
        <begin position="1"/>
        <end position="69"/>
    </location>
</feature>
<evidence type="ECO:0008006" key="4">
    <source>
        <dbReference type="Google" id="ProtNLM"/>
    </source>
</evidence>
<dbReference type="OrthoDB" id="7477461at2"/>
<evidence type="ECO:0000256" key="1">
    <source>
        <dbReference type="SAM" id="MobiDB-lite"/>
    </source>
</evidence>
<evidence type="ECO:0000313" key="2">
    <source>
        <dbReference type="EMBL" id="PTR06934.1"/>
    </source>
</evidence>
<evidence type="ECO:0000313" key="3">
    <source>
        <dbReference type="Proteomes" id="UP000244060"/>
    </source>
</evidence>
<accession>A0A2T5JKB5</accession>
<name>A0A2T5JKB5_9RHOB</name>
<proteinExistence type="predicted"/>
<dbReference type="Proteomes" id="UP000244060">
    <property type="component" value="Unassembled WGS sequence"/>
</dbReference>
<organism evidence="2 3">
    <name type="scientific">Cereibacter azotoformans</name>
    <dbReference type="NCBI Taxonomy" id="43057"/>
    <lineage>
        <taxon>Bacteria</taxon>
        <taxon>Pseudomonadati</taxon>
        <taxon>Pseudomonadota</taxon>
        <taxon>Alphaproteobacteria</taxon>
        <taxon>Rhodobacterales</taxon>
        <taxon>Paracoccaceae</taxon>
        <taxon>Cereibacter</taxon>
    </lineage>
</organism>
<dbReference type="EMBL" id="QAOT01000046">
    <property type="protein sequence ID" value="PTR06934.1"/>
    <property type="molecule type" value="Genomic_DNA"/>
</dbReference>
<protein>
    <recommendedName>
        <fullName evidence="4">Stability/partitioning determinant</fullName>
    </recommendedName>
</protein>
<dbReference type="AlphaFoldDB" id="A0A2T5JKB5"/>